<dbReference type="InterPro" id="IPR036188">
    <property type="entry name" value="FAD/NAD-bd_sf"/>
</dbReference>
<comment type="similarity">
    <text evidence="2 6">Belongs to the flavin monoamine oxidase family.</text>
</comment>
<reference evidence="8 9" key="1">
    <citation type="journal article" date="2014" name="Proc. Natl. Acad. Sci. U.S.A.">
        <title>Trajectory and genomic determinants of fungal-pathogen speciation and host adaptation.</title>
        <authorList>
            <person name="Hu X."/>
            <person name="Xiao G."/>
            <person name="Zheng P."/>
            <person name="Shang Y."/>
            <person name="Su Y."/>
            <person name="Zhang X."/>
            <person name="Liu X."/>
            <person name="Zhan S."/>
            <person name="St Leger R.J."/>
            <person name="Wang C."/>
        </authorList>
    </citation>
    <scope>NUCLEOTIDE SEQUENCE [LARGE SCALE GENOMIC DNA]</scope>
    <source>
        <strain evidence="8 9">ARSEF 549</strain>
    </source>
</reference>
<keyword evidence="3 6" id="KW-0560">Oxidoreductase</keyword>
<name>A0A0B4GFU2_METAF</name>
<evidence type="ECO:0000259" key="7">
    <source>
        <dbReference type="Pfam" id="PF01593"/>
    </source>
</evidence>
<evidence type="ECO:0000256" key="4">
    <source>
        <dbReference type="ARBA" id="ARBA00048448"/>
    </source>
</evidence>
<dbReference type="CDD" id="cd00448">
    <property type="entry name" value="YjgF_YER057c_UK114_family"/>
    <property type="match status" value="1"/>
</dbReference>
<dbReference type="InterPro" id="IPR035959">
    <property type="entry name" value="RutC-like_sf"/>
</dbReference>
<dbReference type="InterPro" id="IPR050703">
    <property type="entry name" value="Flavin_MAO"/>
</dbReference>
<dbReference type="Gene3D" id="3.90.660.10">
    <property type="match status" value="1"/>
</dbReference>
<dbReference type="PANTHER" id="PTHR43563:SF14">
    <property type="entry name" value="AMINE OXIDASE"/>
    <property type="match status" value="1"/>
</dbReference>
<dbReference type="PANTHER" id="PTHR43563">
    <property type="entry name" value="AMINE OXIDASE"/>
    <property type="match status" value="1"/>
</dbReference>
<comment type="cofactor">
    <cofactor evidence="1 6">
        <name>FAD</name>
        <dbReference type="ChEBI" id="CHEBI:57692"/>
    </cofactor>
</comment>
<feature type="non-terminal residue" evidence="8">
    <location>
        <position position="1"/>
    </location>
</feature>
<dbReference type="EMBL" id="AZNF01000004">
    <property type="protein sequence ID" value="KID67064.1"/>
    <property type="molecule type" value="Genomic_DNA"/>
</dbReference>
<dbReference type="HOGENOM" id="CLU_004498_0_3_1"/>
<dbReference type="SUPFAM" id="SSF55298">
    <property type="entry name" value="YjgF-like"/>
    <property type="match status" value="1"/>
</dbReference>
<dbReference type="Pfam" id="PF01042">
    <property type="entry name" value="Ribonuc_L-PSP"/>
    <property type="match status" value="1"/>
</dbReference>
<accession>A0A0B4GFU2</accession>
<dbReference type="VEuPathDB" id="FungiDB:MAN_03822"/>
<dbReference type="SUPFAM" id="SSF51905">
    <property type="entry name" value="FAD/NAD(P)-binding domain"/>
    <property type="match status" value="1"/>
</dbReference>
<gene>
    <name evidence="8" type="ORF">MAN_03822</name>
</gene>
<dbReference type="InterPro" id="IPR002937">
    <property type="entry name" value="Amino_oxidase"/>
</dbReference>
<feature type="domain" description="Amine oxidase" evidence="7">
    <location>
        <begin position="160"/>
        <end position="599"/>
    </location>
</feature>
<keyword evidence="6" id="KW-0274">FAD</keyword>
<evidence type="ECO:0000313" key="8">
    <source>
        <dbReference type="EMBL" id="KID67064.1"/>
    </source>
</evidence>
<dbReference type="SUPFAM" id="SSF54373">
    <property type="entry name" value="FAD-linked reductases, C-terminal domain"/>
    <property type="match status" value="1"/>
</dbReference>
<dbReference type="PRINTS" id="PR00757">
    <property type="entry name" value="AMINEOXDASEF"/>
</dbReference>
<dbReference type="AlphaFoldDB" id="A0A0B4GFU2"/>
<comment type="caution">
    <text evidence="8">The sequence shown here is derived from an EMBL/GenBank/DDBJ whole genome shotgun (WGS) entry which is preliminary data.</text>
</comment>
<evidence type="ECO:0000256" key="1">
    <source>
        <dbReference type="ARBA" id="ARBA00001974"/>
    </source>
</evidence>
<dbReference type="GO" id="GO:0097621">
    <property type="term" value="F:monoamine oxidase activity"/>
    <property type="evidence" value="ECO:0007669"/>
    <property type="project" value="UniProtKB-EC"/>
</dbReference>
<feature type="binding site" evidence="5">
    <location>
        <begin position="180"/>
        <end position="181"/>
    </location>
    <ligand>
        <name>FAD</name>
        <dbReference type="ChEBI" id="CHEBI:57692"/>
    </ligand>
</feature>
<keyword evidence="9" id="KW-1185">Reference proteome</keyword>
<dbReference type="Gene3D" id="1.10.405.10">
    <property type="entry name" value="Guanine Nucleotide Dissociation Inhibitor, domain 1"/>
    <property type="match status" value="1"/>
</dbReference>
<evidence type="ECO:0000256" key="6">
    <source>
        <dbReference type="RuleBase" id="RU362067"/>
    </source>
</evidence>
<evidence type="ECO:0000256" key="5">
    <source>
        <dbReference type="PIRSR" id="PIRSR601613-1"/>
    </source>
</evidence>
<dbReference type="InterPro" id="IPR006175">
    <property type="entry name" value="YjgF/YER057c/UK114"/>
</dbReference>
<sequence>MSPTVQALEVDESKSAYYAPATVRVHGNTIYVSGQAGVQSDGLVPSDYESQIHLALVALRKILITASATVADILKLTLYIVNYDADNRKHAKPLQKFLNGHRPAITLVPVAQMADKRWLFEMDAVVAQPLSTKILGQSRLTPSQRAERPDVDVVIIGAGLAGLTAAELIIKAGFSCLILEARGRVGGRTSSQPLSDGQGIIEMGAAWLNRTNQSRTIALAKRFGAELIQQNTTGKCVLQGGKGNIIHFPYGDVPDIQTTTKDHLINIRDTIENDCQKVDRSLPRDPYLDSITFAEYLRSHGADPDAVATATLWTRAMLGQEPEDISALFFLHYCKSGGGLLQMRSDREHGGQFLRVRQGTQHLANSLAASLPAKSIRLSSPVTTVKSLDTRRIQISGPNVNVTAHKVISAVPPPVLSKLTFVPALPSSKTLLASSHQYGFYRKVMISFRSPFWVNKGFCGLVQSFHGPISVIRDTSVPADDKHVLTCFMAGSPGEKWSQLPPKRRKEALLHQIGDVFGEPAKVKELAIEILDYAWNEDSFSGYGCPSASLPPGVLSSVADVTRDAVGDIYFIGTETAEEWKGYMEGAIRSGERGALEVIHDLNHIPPKI</sequence>
<organism evidence="8 9">
    <name type="scientific">Metarhizium anisopliae (strain ARSEF 549)</name>
    <dbReference type="NCBI Taxonomy" id="3151832"/>
    <lineage>
        <taxon>Eukaryota</taxon>
        <taxon>Fungi</taxon>
        <taxon>Dikarya</taxon>
        <taxon>Ascomycota</taxon>
        <taxon>Pezizomycotina</taxon>
        <taxon>Sordariomycetes</taxon>
        <taxon>Hypocreomycetidae</taxon>
        <taxon>Hypocreales</taxon>
        <taxon>Clavicipitaceae</taxon>
        <taxon>Metarhizium</taxon>
    </lineage>
</organism>
<dbReference type="Proteomes" id="UP000031186">
    <property type="component" value="Unassembled WGS sequence"/>
</dbReference>
<feature type="binding site" evidence="5">
    <location>
        <position position="488"/>
    </location>
    <ligand>
        <name>substrate</name>
    </ligand>
</feature>
<protein>
    <recommendedName>
        <fullName evidence="6">Amine oxidase</fullName>
        <ecNumber evidence="6">1.4.3.-</ecNumber>
    </recommendedName>
</protein>
<evidence type="ECO:0000256" key="3">
    <source>
        <dbReference type="ARBA" id="ARBA00023002"/>
    </source>
</evidence>
<feature type="binding site" evidence="5">
    <location>
        <position position="382"/>
    </location>
    <ligand>
        <name>FAD</name>
        <dbReference type="ChEBI" id="CHEBI:57692"/>
    </ligand>
</feature>
<proteinExistence type="inferred from homology"/>
<dbReference type="Pfam" id="PF01593">
    <property type="entry name" value="Amino_oxidase"/>
    <property type="match status" value="1"/>
</dbReference>
<feature type="binding site" evidence="5">
    <location>
        <position position="575"/>
    </location>
    <ligand>
        <name>FAD</name>
        <dbReference type="ChEBI" id="CHEBI:57692"/>
    </ligand>
</feature>
<evidence type="ECO:0000256" key="2">
    <source>
        <dbReference type="ARBA" id="ARBA00005995"/>
    </source>
</evidence>
<evidence type="ECO:0000313" key="9">
    <source>
        <dbReference type="Proteomes" id="UP000031186"/>
    </source>
</evidence>
<dbReference type="Gene3D" id="3.50.50.60">
    <property type="entry name" value="FAD/NAD(P)-binding domain"/>
    <property type="match status" value="1"/>
</dbReference>
<dbReference type="OrthoDB" id="5046242at2759"/>
<dbReference type="Gene3D" id="3.30.1330.40">
    <property type="entry name" value="RutC-like"/>
    <property type="match status" value="1"/>
</dbReference>
<dbReference type="InterPro" id="IPR001613">
    <property type="entry name" value="Flavin_amine_oxidase"/>
</dbReference>
<dbReference type="EC" id="1.4.3.-" evidence="6"/>
<keyword evidence="6" id="KW-0285">Flavoprotein</keyword>
<comment type="catalytic activity">
    <reaction evidence="4">
        <text>a secondary aliphatic amine + O2 + H2O = a primary amine + an aldehyde + H2O2</text>
        <dbReference type="Rhea" id="RHEA:26414"/>
        <dbReference type="ChEBI" id="CHEBI:15377"/>
        <dbReference type="ChEBI" id="CHEBI:15379"/>
        <dbReference type="ChEBI" id="CHEBI:16240"/>
        <dbReference type="ChEBI" id="CHEBI:17478"/>
        <dbReference type="ChEBI" id="CHEBI:58855"/>
        <dbReference type="ChEBI" id="CHEBI:65296"/>
        <dbReference type="EC" id="1.4.3.4"/>
    </reaction>
</comment>